<keyword evidence="3" id="KW-0547">Nucleotide-binding</keyword>
<dbReference type="AlphaFoldDB" id="A0AAQ3QQA5"/>
<sequence>MQGWVRMYKGALDSNIGNMNEGKVDLLDEMCMIEKVVAKEKVLRAGMAEQVKRDIVVMRLVRHPNNIELHEVMATHSRIFFAMEFVRGSELFACIASSGRLREDVVHRYFYQLVSIVDSKVEELAGGFCSEVVEFCSGL</sequence>
<dbReference type="InterPro" id="IPR011009">
    <property type="entry name" value="Kinase-like_dom_sf"/>
</dbReference>
<dbReference type="Proteomes" id="UP001327560">
    <property type="component" value="Chromosome 8"/>
</dbReference>
<proteinExistence type="predicted"/>
<reference evidence="7 8" key="1">
    <citation type="submission" date="2023-10" db="EMBL/GenBank/DDBJ databases">
        <title>Chromosome-scale genome assembly provides insights into flower coloration mechanisms of Canna indica.</title>
        <authorList>
            <person name="Li C."/>
        </authorList>
    </citation>
    <scope>NUCLEOTIDE SEQUENCE [LARGE SCALE GENOMIC DNA]</scope>
    <source>
        <tissue evidence="7">Flower</tissue>
    </source>
</reference>
<keyword evidence="4 7" id="KW-0418">Kinase</keyword>
<evidence type="ECO:0000313" key="8">
    <source>
        <dbReference type="Proteomes" id="UP001327560"/>
    </source>
</evidence>
<keyword evidence="1" id="KW-0723">Serine/threonine-protein kinase</keyword>
<dbReference type="GO" id="GO:0007165">
    <property type="term" value="P:signal transduction"/>
    <property type="evidence" value="ECO:0007669"/>
    <property type="project" value="TreeGrafter"/>
</dbReference>
<dbReference type="EMBL" id="CP136897">
    <property type="protein sequence ID" value="WOL16425.1"/>
    <property type="molecule type" value="Genomic_DNA"/>
</dbReference>
<keyword evidence="8" id="KW-1185">Reference proteome</keyword>
<keyword evidence="5" id="KW-0067">ATP-binding</keyword>
<evidence type="ECO:0000259" key="6">
    <source>
        <dbReference type="PROSITE" id="PS50011"/>
    </source>
</evidence>
<evidence type="ECO:0000313" key="7">
    <source>
        <dbReference type="EMBL" id="WOL16425.1"/>
    </source>
</evidence>
<evidence type="ECO:0000256" key="1">
    <source>
        <dbReference type="ARBA" id="ARBA00022527"/>
    </source>
</evidence>
<keyword evidence="2" id="KW-0808">Transferase</keyword>
<dbReference type="SUPFAM" id="SSF56112">
    <property type="entry name" value="Protein kinase-like (PK-like)"/>
    <property type="match status" value="1"/>
</dbReference>
<dbReference type="GO" id="GO:0005524">
    <property type="term" value="F:ATP binding"/>
    <property type="evidence" value="ECO:0007669"/>
    <property type="project" value="UniProtKB-KW"/>
</dbReference>
<gene>
    <name evidence="7" type="ORF">Cni_G25212</name>
</gene>
<evidence type="ECO:0000256" key="5">
    <source>
        <dbReference type="ARBA" id="ARBA00022840"/>
    </source>
</evidence>
<dbReference type="PANTHER" id="PTHR43895">
    <property type="entry name" value="CALCIUM/CALMODULIN-DEPENDENT PROTEIN KINASE KINASE-RELATED"/>
    <property type="match status" value="1"/>
</dbReference>
<dbReference type="GO" id="GO:0004674">
    <property type="term" value="F:protein serine/threonine kinase activity"/>
    <property type="evidence" value="ECO:0007669"/>
    <property type="project" value="UniProtKB-KW"/>
</dbReference>
<dbReference type="Pfam" id="PF00069">
    <property type="entry name" value="Pkinase"/>
    <property type="match status" value="1"/>
</dbReference>
<evidence type="ECO:0000256" key="2">
    <source>
        <dbReference type="ARBA" id="ARBA00022679"/>
    </source>
</evidence>
<organism evidence="7 8">
    <name type="scientific">Canna indica</name>
    <name type="common">Indian-shot</name>
    <dbReference type="NCBI Taxonomy" id="4628"/>
    <lineage>
        <taxon>Eukaryota</taxon>
        <taxon>Viridiplantae</taxon>
        <taxon>Streptophyta</taxon>
        <taxon>Embryophyta</taxon>
        <taxon>Tracheophyta</taxon>
        <taxon>Spermatophyta</taxon>
        <taxon>Magnoliopsida</taxon>
        <taxon>Liliopsida</taxon>
        <taxon>Zingiberales</taxon>
        <taxon>Cannaceae</taxon>
        <taxon>Canna</taxon>
    </lineage>
</organism>
<name>A0AAQ3QQA5_9LILI</name>
<dbReference type="Gene3D" id="1.10.510.10">
    <property type="entry name" value="Transferase(Phosphotransferase) domain 1"/>
    <property type="match status" value="1"/>
</dbReference>
<evidence type="ECO:0000256" key="3">
    <source>
        <dbReference type="ARBA" id="ARBA00022741"/>
    </source>
</evidence>
<dbReference type="InterPro" id="IPR000719">
    <property type="entry name" value="Prot_kinase_dom"/>
</dbReference>
<feature type="domain" description="Protein kinase" evidence="6">
    <location>
        <begin position="10"/>
        <end position="139"/>
    </location>
</feature>
<evidence type="ECO:0000256" key="4">
    <source>
        <dbReference type="ARBA" id="ARBA00022777"/>
    </source>
</evidence>
<protein>
    <submittedName>
        <fullName evidence="7">CBL-interacting protein kinase 6-like</fullName>
    </submittedName>
</protein>
<accession>A0AAQ3QQA5</accession>
<dbReference type="PANTHER" id="PTHR43895:SF91">
    <property type="entry name" value="CBL-INTERACTING SERINE_THREONINE-PROTEIN KINASE 6"/>
    <property type="match status" value="1"/>
</dbReference>
<dbReference type="PROSITE" id="PS50011">
    <property type="entry name" value="PROTEIN_KINASE_DOM"/>
    <property type="match status" value="1"/>
</dbReference>